<accession>A0A8J8PCC2</accession>
<dbReference type="EMBL" id="RKLU01000003">
    <property type="protein sequence ID" value="TQQ81223.1"/>
    <property type="molecule type" value="Genomic_DNA"/>
</dbReference>
<dbReference type="OrthoDB" id="261383at2157"/>
<dbReference type="PANTHER" id="PTHR46733:SF4">
    <property type="entry name" value="HEAT SHOCK PROTEIN 21, CHLOROPLASTIC"/>
    <property type="match status" value="1"/>
</dbReference>
<evidence type="ECO:0000256" key="1">
    <source>
        <dbReference type="ARBA" id="ARBA00023016"/>
    </source>
</evidence>
<dbReference type="Gene3D" id="2.60.40.790">
    <property type="match status" value="1"/>
</dbReference>
<dbReference type="InterPro" id="IPR002068">
    <property type="entry name" value="A-crystallin/Hsp20_dom"/>
</dbReference>
<evidence type="ECO:0000256" key="3">
    <source>
        <dbReference type="RuleBase" id="RU003616"/>
    </source>
</evidence>
<dbReference type="Pfam" id="PF00011">
    <property type="entry name" value="HSP20"/>
    <property type="match status" value="1"/>
</dbReference>
<dbReference type="PANTHER" id="PTHR46733">
    <property type="entry name" value="26.5 KDA HEAT SHOCK PROTEIN, MITOCHONDRIAL"/>
    <property type="match status" value="1"/>
</dbReference>
<evidence type="ECO:0000313" key="6">
    <source>
        <dbReference type="Proteomes" id="UP000705823"/>
    </source>
</evidence>
<name>A0A8J8PCC2_9EURY</name>
<evidence type="ECO:0000259" key="4">
    <source>
        <dbReference type="PROSITE" id="PS01031"/>
    </source>
</evidence>
<dbReference type="InterPro" id="IPR008978">
    <property type="entry name" value="HSP20-like_chaperone"/>
</dbReference>
<dbReference type="RefSeq" id="WP_142979784.1">
    <property type="nucleotide sequence ID" value="NZ_RKLU01000003.1"/>
</dbReference>
<dbReference type="AlphaFoldDB" id="A0A8J8PCC2"/>
<comment type="caution">
    <text evidence="5">The sequence shown here is derived from an EMBL/GenBank/DDBJ whole genome shotgun (WGS) entry which is preliminary data.</text>
</comment>
<reference evidence="5" key="1">
    <citation type="submission" date="2019-02" db="EMBL/GenBank/DDBJ databases">
        <title>Halonotius sp. a new haloarchaeum isolated from saline soil.</title>
        <authorList>
            <person name="Duran-Viseras A."/>
            <person name="Sanchez-Porro C."/>
            <person name="Ventosa A."/>
        </authorList>
    </citation>
    <scope>NUCLEOTIDE SEQUENCE</scope>
    <source>
        <strain evidence="5">F15B</strain>
    </source>
</reference>
<dbReference type="PROSITE" id="PS01031">
    <property type="entry name" value="SHSP"/>
    <property type="match status" value="1"/>
</dbReference>
<feature type="domain" description="SHSP" evidence="4">
    <location>
        <begin position="6"/>
        <end position="118"/>
    </location>
</feature>
<sequence length="120" mass="13184">MSPLRDALQELPDAVFGDLLESDDAYLLVLDVPGVTADTTEVRAEGGRLVIDARRRKSVPPEFQYRREDRPLFIDAELPLPRDVDSEDATAEIDNGVLEIRLPKATDSDGQPIPIDDAAA</sequence>
<protein>
    <submittedName>
        <fullName evidence="5">Hsp20/alpha crystallin family protein</fullName>
    </submittedName>
</protein>
<dbReference type="InterPro" id="IPR044587">
    <property type="entry name" value="HSP21-like"/>
</dbReference>
<dbReference type="SUPFAM" id="SSF49764">
    <property type="entry name" value="HSP20-like chaperones"/>
    <property type="match status" value="1"/>
</dbReference>
<gene>
    <name evidence="5" type="ORF">EGH24_08825</name>
</gene>
<organism evidence="5 6">
    <name type="scientific">Halonotius terrestris</name>
    <dbReference type="NCBI Taxonomy" id="2487750"/>
    <lineage>
        <taxon>Archaea</taxon>
        <taxon>Methanobacteriati</taxon>
        <taxon>Methanobacteriota</taxon>
        <taxon>Stenosarchaea group</taxon>
        <taxon>Halobacteria</taxon>
        <taxon>Halobacteriales</taxon>
        <taxon>Haloferacaceae</taxon>
        <taxon>Halonotius</taxon>
    </lineage>
</organism>
<dbReference type="Proteomes" id="UP000705823">
    <property type="component" value="Unassembled WGS sequence"/>
</dbReference>
<dbReference type="GO" id="GO:0009408">
    <property type="term" value="P:response to heat"/>
    <property type="evidence" value="ECO:0007669"/>
    <property type="project" value="InterPro"/>
</dbReference>
<evidence type="ECO:0000256" key="2">
    <source>
        <dbReference type="PROSITE-ProRule" id="PRU00285"/>
    </source>
</evidence>
<evidence type="ECO:0000313" key="5">
    <source>
        <dbReference type="EMBL" id="TQQ81223.1"/>
    </source>
</evidence>
<keyword evidence="1" id="KW-0346">Stress response</keyword>
<comment type="similarity">
    <text evidence="2 3">Belongs to the small heat shock protein (HSP20) family.</text>
</comment>
<keyword evidence="6" id="KW-1185">Reference proteome</keyword>
<proteinExistence type="inferred from homology"/>
<dbReference type="CDD" id="cd06464">
    <property type="entry name" value="ACD_sHsps-like"/>
    <property type="match status" value="1"/>
</dbReference>